<dbReference type="Proteomes" id="UP000287022">
    <property type="component" value="Unassembled WGS sequence"/>
</dbReference>
<keyword evidence="3" id="KW-0378">Hydrolase</keyword>
<keyword evidence="6" id="KW-1185">Reference proteome</keyword>
<feature type="binding site" evidence="4">
    <location>
        <position position="94"/>
    </location>
    <ligand>
        <name>a divalent metal cation</name>
        <dbReference type="ChEBI" id="CHEBI:60240"/>
        <label>1</label>
    </ligand>
</feature>
<dbReference type="PIRSF" id="PIRSF005902">
    <property type="entry name" value="DNase_TatD"/>
    <property type="match status" value="1"/>
</dbReference>
<feature type="binding site" evidence="4">
    <location>
        <position position="205"/>
    </location>
    <ligand>
        <name>a divalent metal cation</name>
        <dbReference type="ChEBI" id="CHEBI:60240"/>
        <label>1</label>
    </ligand>
</feature>
<dbReference type="GO" id="GO:0016788">
    <property type="term" value="F:hydrolase activity, acting on ester bonds"/>
    <property type="evidence" value="ECO:0007669"/>
    <property type="project" value="InterPro"/>
</dbReference>
<feature type="binding site" evidence="4">
    <location>
        <position position="9"/>
    </location>
    <ligand>
        <name>a divalent metal cation</name>
        <dbReference type="ChEBI" id="CHEBI:60240"/>
        <label>1</label>
    </ligand>
</feature>
<evidence type="ECO:0000313" key="5">
    <source>
        <dbReference type="EMBL" id="RUO69361.1"/>
    </source>
</evidence>
<feature type="binding site" evidence="4">
    <location>
        <position position="11"/>
    </location>
    <ligand>
        <name>a divalent metal cation</name>
        <dbReference type="ChEBI" id="CHEBI:60240"/>
        <label>1</label>
    </ligand>
</feature>
<dbReference type="FunFam" id="3.20.20.140:FF:000005">
    <property type="entry name" value="TatD family hydrolase"/>
    <property type="match status" value="1"/>
</dbReference>
<comment type="similarity">
    <text evidence="1">Belongs to the metallo-dependent hydrolases superfamily. TatD-type hydrolase family.</text>
</comment>
<sequence length="257" mass="28785">MTVGLFDTHCHLDFEAFDVDREEVVQRALDAGVCKFLIPGTQRVSERFRLPATPGVECAYGVGLHPYFIAQHTAEDLAWVATELAHDPRLWVGEIGLDAHCPAWPLQEQLFVQQVQLAVDYQRPLIVHHRDTQQQLLELLQPFTPLLPEQAGILHAFSGSYEQAREWVKRGFKIGVGGVITYPRAKKTRRAIAQLPLSSLVLETDAPAMPVCGHQGQRNEPARLTQIVNALAELRTEPEEELRTTLWQTSCALIASV</sequence>
<evidence type="ECO:0000313" key="6">
    <source>
        <dbReference type="Proteomes" id="UP000287022"/>
    </source>
</evidence>
<dbReference type="InterPro" id="IPR032466">
    <property type="entry name" value="Metal_Hydrolase"/>
</dbReference>
<feature type="binding site" evidence="4">
    <location>
        <position position="155"/>
    </location>
    <ligand>
        <name>a divalent metal cation</name>
        <dbReference type="ChEBI" id="CHEBI:60240"/>
        <label>2</label>
    </ligand>
</feature>
<dbReference type="PROSITE" id="PS01091">
    <property type="entry name" value="TATD_3"/>
    <property type="match status" value="1"/>
</dbReference>
<reference evidence="6" key="1">
    <citation type="journal article" date="2018" name="Front. Microbiol.">
        <title>Genome-Based Analysis Reveals the Taxonomy and Diversity of the Family Idiomarinaceae.</title>
        <authorList>
            <person name="Liu Y."/>
            <person name="Lai Q."/>
            <person name="Shao Z."/>
        </authorList>
    </citation>
    <scope>NUCLEOTIDE SEQUENCE [LARGE SCALE GENOMIC DNA]</scope>
    <source>
        <strain evidence="6">c121</strain>
    </source>
</reference>
<comment type="caution">
    <text evidence="5">The sequence shown here is derived from an EMBL/GenBank/DDBJ whole genome shotgun (WGS) entry which is preliminary data.</text>
</comment>
<accession>A0A432YZL1</accession>
<dbReference type="GO" id="GO:0046872">
    <property type="term" value="F:metal ion binding"/>
    <property type="evidence" value="ECO:0007669"/>
    <property type="project" value="UniProtKB-KW"/>
</dbReference>
<feature type="binding site" evidence="4">
    <location>
        <position position="128"/>
    </location>
    <ligand>
        <name>a divalent metal cation</name>
        <dbReference type="ChEBI" id="CHEBI:60240"/>
        <label>2</label>
    </ligand>
</feature>
<evidence type="ECO:0000256" key="1">
    <source>
        <dbReference type="ARBA" id="ARBA00009275"/>
    </source>
</evidence>
<protein>
    <submittedName>
        <fullName evidence="5">TatD family deoxyribonuclease</fullName>
    </submittedName>
</protein>
<gene>
    <name evidence="5" type="ORF">CWI80_12005</name>
</gene>
<name>A0A432YZL1_9GAMM</name>
<dbReference type="AlphaFoldDB" id="A0A432YZL1"/>
<dbReference type="PANTHER" id="PTHR46124:SF3">
    <property type="entry name" value="HYDROLASE"/>
    <property type="match status" value="1"/>
</dbReference>
<dbReference type="SUPFAM" id="SSF51556">
    <property type="entry name" value="Metallo-dependent hydrolases"/>
    <property type="match status" value="1"/>
</dbReference>
<dbReference type="PANTHER" id="PTHR46124">
    <property type="entry name" value="D-AMINOACYL-TRNA DEACYLASE"/>
    <property type="match status" value="1"/>
</dbReference>
<dbReference type="InterPro" id="IPR018228">
    <property type="entry name" value="DNase_TatD-rel_CS"/>
</dbReference>
<dbReference type="EMBL" id="PIQE01000005">
    <property type="protein sequence ID" value="RUO69361.1"/>
    <property type="molecule type" value="Genomic_DNA"/>
</dbReference>
<dbReference type="PROSITE" id="PS01137">
    <property type="entry name" value="TATD_1"/>
    <property type="match status" value="1"/>
</dbReference>
<dbReference type="STRING" id="1122124.GCA_000423165_02356"/>
<evidence type="ECO:0000256" key="4">
    <source>
        <dbReference type="PIRSR" id="PIRSR005902-1"/>
    </source>
</evidence>
<dbReference type="InterPro" id="IPR001130">
    <property type="entry name" value="TatD-like"/>
</dbReference>
<dbReference type="GO" id="GO:0005829">
    <property type="term" value="C:cytosol"/>
    <property type="evidence" value="ECO:0007669"/>
    <property type="project" value="TreeGrafter"/>
</dbReference>
<evidence type="ECO:0000256" key="2">
    <source>
        <dbReference type="ARBA" id="ARBA00022723"/>
    </source>
</evidence>
<evidence type="ECO:0000256" key="3">
    <source>
        <dbReference type="ARBA" id="ARBA00022801"/>
    </source>
</evidence>
<dbReference type="Pfam" id="PF01026">
    <property type="entry name" value="TatD_DNase"/>
    <property type="match status" value="1"/>
</dbReference>
<dbReference type="CDD" id="cd01310">
    <property type="entry name" value="TatD_DNAse"/>
    <property type="match status" value="1"/>
</dbReference>
<keyword evidence="2 4" id="KW-0479">Metal-binding</keyword>
<dbReference type="RefSeq" id="WP_026861043.1">
    <property type="nucleotide sequence ID" value="NZ_PIQE01000005.1"/>
</dbReference>
<dbReference type="Gene3D" id="3.20.20.140">
    <property type="entry name" value="Metal-dependent hydrolases"/>
    <property type="match status" value="1"/>
</dbReference>
<organism evidence="5 6">
    <name type="scientific">Pseudidiomarina sediminum</name>
    <dbReference type="NCBI Taxonomy" id="431675"/>
    <lineage>
        <taxon>Bacteria</taxon>
        <taxon>Pseudomonadati</taxon>
        <taxon>Pseudomonadota</taxon>
        <taxon>Gammaproteobacteria</taxon>
        <taxon>Alteromonadales</taxon>
        <taxon>Idiomarinaceae</taxon>
        <taxon>Pseudidiomarina</taxon>
    </lineage>
</organism>
<proteinExistence type="inferred from homology"/>